<evidence type="ECO:0000313" key="2">
    <source>
        <dbReference type="EMBL" id="BBK24800.1"/>
    </source>
</evidence>
<dbReference type="SUPFAM" id="SSF53822">
    <property type="entry name" value="Periplasmic binding protein-like I"/>
    <property type="match status" value="1"/>
</dbReference>
<dbReference type="PANTHER" id="PTHR35271:SF1">
    <property type="entry name" value="ABC TRANSPORTER, SUBSTRATE-BINDING LIPOPROTEIN"/>
    <property type="match status" value="1"/>
</dbReference>
<dbReference type="GeneID" id="92715954"/>
<accession>A0A8E4BQQ4</accession>
<dbReference type="OrthoDB" id="9776955at2"/>
<dbReference type="RefSeq" id="WP_108849803.1">
    <property type="nucleotide sequence ID" value="NZ_AP019697.1"/>
</dbReference>
<dbReference type="KEGG" id="dho:Dia5BBH33_07350"/>
<evidence type="ECO:0000313" key="3">
    <source>
        <dbReference type="Proteomes" id="UP000320585"/>
    </source>
</evidence>
<sequence>MVGKNWKKILAVGICGLMAAGVIAGCGNNSGSSGNSGKMKVGVVQIVQHPALDESNKGFVDALNESGLKDKIEIDQQNAQGDQSNLRSIANRFVSGDYKLIAAISTPAAQAMANATNKIPIICTAIADFENAKLMKSEKQPDSNVTGTHDRGPLDKQVALIKEIQPNIKKLGIIYNSSEINSVIQAQKLKDACKPLGIDVIELTVNSVNDVQQVAEGFLGGKVDAIFVPTDNIIASSIPTLMAVANKEKIPVYGAEQGHVKSGVLASESISFYDIGHRAGEMAAEILKGNKTVKDFPVEGADKSKLYINKNEMDTLGIKIPQSVLDRAEMV</sequence>
<gene>
    <name evidence="2" type="ORF">Dia5BBH33_07350</name>
</gene>
<dbReference type="Proteomes" id="UP000320585">
    <property type="component" value="Chromosome"/>
</dbReference>
<dbReference type="Gene3D" id="3.40.50.2300">
    <property type="match status" value="2"/>
</dbReference>
<dbReference type="PANTHER" id="PTHR35271">
    <property type="entry name" value="ABC TRANSPORTER, SUBSTRATE-BINDING LIPOPROTEIN-RELATED"/>
    <property type="match status" value="1"/>
</dbReference>
<proteinExistence type="predicted"/>
<dbReference type="CDD" id="cd06325">
    <property type="entry name" value="PBP1_ABC_unchar_transporter"/>
    <property type="match status" value="1"/>
</dbReference>
<dbReference type="AlphaFoldDB" id="A0A8E4BQQ4"/>
<feature type="signal peptide" evidence="1">
    <location>
        <begin position="1"/>
        <end position="24"/>
    </location>
</feature>
<dbReference type="InterPro" id="IPR028082">
    <property type="entry name" value="Peripla_BP_I"/>
</dbReference>
<reference evidence="3" key="1">
    <citation type="submission" date="2019-05" db="EMBL/GenBank/DDBJ databases">
        <title>Complete genome sequencing of Dialister sp. strain 5BBH33.</title>
        <authorList>
            <person name="Sakamoto M."/>
            <person name="Murakami T."/>
            <person name="Mori H."/>
        </authorList>
    </citation>
    <scope>NUCLEOTIDE SEQUENCE [LARGE SCALE GENOMIC DNA]</scope>
    <source>
        <strain evidence="3">5BBH33</strain>
    </source>
</reference>
<keyword evidence="1" id="KW-0732">Signal</keyword>
<keyword evidence="3" id="KW-1185">Reference proteome</keyword>
<dbReference type="EMBL" id="AP019697">
    <property type="protein sequence ID" value="BBK24800.1"/>
    <property type="molecule type" value="Genomic_DNA"/>
</dbReference>
<dbReference type="Pfam" id="PF04392">
    <property type="entry name" value="ABC_sub_bind"/>
    <property type="match status" value="1"/>
</dbReference>
<protein>
    <submittedName>
        <fullName evidence="2">ABC transporter substrate-binding protein</fullName>
    </submittedName>
</protein>
<organism evidence="2 3">
    <name type="scientific">Dialister hominis</name>
    <dbReference type="NCBI Taxonomy" id="2582419"/>
    <lineage>
        <taxon>Bacteria</taxon>
        <taxon>Bacillati</taxon>
        <taxon>Bacillota</taxon>
        <taxon>Negativicutes</taxon>
        <taxon>Veillonellales</taxon>
        <taxon>Veillonellaceae</taxon>
        <taxon>Dialister</taxon>
    </lineage>
</organism>
<dbReference type="InterPro" id="IPR007487">
    <property type="entry name" value="ABC_transpt-TYRBP-like"/>
</dbReference>
<evidence type="ECO:0000256" key="1">
    <source>
        <dbReference type="SAM" id="SignalP"/>
    </source>
</evidence>
<feature type="chain" id="PRO_5039697507" evidence="1">
    <location>
        <begin position="25"/>
        <end position="331"/>
    </location>
</feature>
<name>A0A8E4BQQ4_9FIRM</name>
<dbReference type="PROSITE" id="PS51257">
    <property type="entry name" value="PROKAR_LIPOPROTEIN"/>
    <property type="match status" value="1"/>
</dbReference>